<proteinExistence type="predicted"/>
<protein>
    <submittedName>
        <fullName evidence="1">DUF2753 family protein</fullName>
    </submittedName>
</protein>
<dbReference type="EMBL" id="RJVQ01000003">
    <property type="protein sequence ID" value="RQW63126.1"/>
    <property type="molecule type" value="Genomic_DNA"/>
</dbReference>
<dbReference type="RefSeq" id="WP_124936599.1">
    <property type="nucleotide sequence ID" value="NZ_RJVQ01000003.1"/>
</dbReference>
<keyword evidence="2" id="KW-1185">Reference proteome</keyword>
<dbReference type="OrthoDB" id="5587613at2"/>
<dbReference type="Proteomes" id="UP000281112">
    <property type="component" value="Unassembled WGS sequence"/>
</dbReference>
<accession>A0A3N9U513</accession>
<gene>
    <name evidence="1" type="ORF">EES38_07670</name>
</gene>
<name>A0A3N9U513_9VIBR</name>
<sequence length="145" mass="16682">MTMLQWEQHTLIAEDALKKNDFMNSILHYQQALAISDELQQSQALSLDDKLTVSIYSCHNMAKLWRSIGDQEFELKYLQLASEKVLMLVPQCQNRECDSFIDSLGCCKKALIEYMKRHPNPAIASVVQNIETASNCNLIKRFKLN</sequence>
<dbReference type="InterPro" id="IPR020206">
    <property type="entry name" value="Uncharacterised_VP2110"/>
</dbReference>
<evidence type="ECO:0000313" key="2">
    <source>
        <dbReference type="Proteomes" id="UP000281112"/>
    </source>
</evidence>
<reference evidence="1 2" key="1">
    <citation type="submission" date="2018-11" db="EMBL/GenBank/DDBJ databases">
        <title>Vibrio LJC006 sp. nov., isolated from seawater during the bloom of the enteromorpha.</title>
        <authorList>
            <person name="Liang J."/>
        </authorList>
    </citation>
    <scope>NUCLEOTIDE SEQUENCE [LARGE SCALE GENOMIC DNA]</scope>
    <source>
        <strain evidence="1 2">LJC006</strain>
    </source>
</reference>
<comment type="caution">
    <text evidence="1">The sequence shown here is derived from an EMBL/GenBank/DDBJ whole genome shotgun (WGS) entry which is preliminary data.</text>
</comment>
<dbReference type="Pfam" id="PF10952">
    <property type="entry name" value="DUF2753"/>
    <property type="match status" value="1"/>
</dbReference>
<evidence type="ECO:0000313" key="1">
    <source>
        <dbReference type="EMBL" id="RQW63126.1"/>
    </source>
</evidence>
<dbReference type="AlphaFoldDB" id="A0A3N9U513"/>
<organism evidence="1 2">
    <name type="scientific">Vibrio viridaestus</name>
    <dbReference type="NCBI Taxonomy" id="2487322"/>
    <lineage>
        <taxon>Bacteria</taxon>
        <taxon>Pseudomonadati</taxon>
        <taxon>Pseudomonadota</taxon>
        <taxon>Gammaproteobacteria</taxon>
        <taxon>Vibrionales</taxon>
        <taxon>Vibrionaceae</taxon>
        <taxon>Vibrio</taxon>
    </lineage>
</organism>